<keyword evidence="3" id="KW-0325">Glycoprotein</keyword>
<evidence type="ECO:0000256" key="4">
    <source>
        <dbReference type="SAM" id="SignalP"/>
    </source>
</evidence>
<comment type="caution">
    <text evidence="6">The sequence shown here is derived from an EMBL/GenBank/DDBJ whole genome shotgun (WGS) entry which is preliminary data.</text>
</comment>
<dbReference type="Proteomes" id="UP001231518">
    <property type="component" value="Chromosome 11"/>
</dbReference>
<dbReference type="AlphaFoldDB" id="A0AAD8DX09"/>
<dbReference type="EMBL" id="JARGEI010000008">
    <property type="protein sequence ID" value="KAJ8727369.1"/>
    <property type="molecule type" value="Genomic_DNA"/>
</dbReference>
<keyword evidence="1 4" id="KW-0732">Signal</keyword>
<proteinExistence type="predicted"/>
<dbReference type="PANTHER" id="PTHR23199">
    <property type="entry name" value="NEUROTROPHIN 1-RELATED"/>
    <property type="match status" value="1"/>
</dbReference>
<dbReference type="GO" id="GO:0005615">
    <property type="term" value="C:extracellular space"/>
    <property type="evidence" value="ECO:0007669"/>
    <property type="project" value="UniProtKB-ARBA"/>
</dbReference>
<feature type="domain" description="Spaetzle" evidence="5">
    <location>
        <begin position="78"/>
        <end position="172"/>
    </location>
</feature>
<sequence>MFVGIYFIFSALSSLHLINGAAAEDDYSFVIPEECKNQNYCTIRPQNSAEELDNKEQFPEPTYVQLANRRSDPDLRDGCETTVEYKLLTHVKSIDGQWHAVVEEHDKNFLQTVRIERCKNTGGKCFEDFMRIPPGVKTFCNQKLTPWQFVVHAGHGTVKRVKVKLPTCCVCRYKKIEV</sequence>
<accession>A0AAD8DX09</accession>
<evidence type="ECO:0000313" key="6">
    <source>
        <dbReference type="EMBL" id="KAJ8727369.1"/>
    </source>
</evidence>
<feature type="chain" id="PRO_5041918479" description="Spaetzle domain-containing protein" evidence="4">
    <location>
        <begin position="24"/>
        <end position="178"/>
    </location>
</feature>
<dbReference type="GO" id="GO:0021556">
    <property type="term" value="P:central nervous system formation"/>
    <property type="evidence" value="ECO:0007669"/>
    <property type="project" value="TreeGrafter"/>
</dbReference>
<dbReference type="GO" id="GO:0008083">
    <property type="term" value="F:growth factor activity"/>
    <property type="evidence" value="ECO:0007669"/>
    <property type="project" value="TreeGrafter"/>
</dbReference>
<dbReference type="SUPFAM" id="SSF57501">
    <property type="entry name" value="Cystine-knot cytokines"/>
    <property type="match status" value="1"/>
</dbReference>
<feature type="signal peptide" evidence="4">
    <location>
        <begin position="1"/>
        <end position="23"/>
    </location>
</feature>
<protein>
    <recommendedName>
        <fullName evidence="5">Spaetzle domain-containing protein</fullName>
    </recommendedName>
</protein>
<dbReference type="GO" id="GO:0005121">
    <property type="term" value="F:Toll binding"/>
    <property type="evidence" value="ECO:0007669"/>
    <property type="project" value="TreeGrafter"/>
</dbReference>
<evidence type="ECO:0000256" key="1">
    <source>
        <dbReference type="ARBA" id="ARBA00022729"/>
    </source>
</evidence>
<dbReference type="Pfam" id="PF16077">
    <property type="entry name" value="Spaetzle"/>
    <property type="match status" value="1"/>
</dbReference>
<evidence type="ECO:0000313" key="7">
    <source>
        <dbReference type="Proteomes" id="UP001231518"/>
    </source>
</evidence>
<dbReference type="GO" id="GO:0045087">
    <property type="term" value="P:innate immune response"/>
    <property type="evidence" value="ECO:0007669"/>
    <property type="project" value="TreeGrafter"/>
</dbReference>
<dbReference type="PANTHER" id="PTHR23199:SF12">
    <property type="entry name" value="NEUROTROPHIN 1-RELATED"/>
    <property type="match status" value="1"/>
</dbReference>
<dbReference type="InterPro" id="IPR032104">
    <property type="entry name" value="Spaetzle"/>
</dbReference>
<organism evidence="6 7">
    <name type="scientific">Mythimna separata</name>
    <name type="common">Oriental armyworm</name>
    <name type="synonym">Pseudaletia separata</name>
    <dbReference type="NCBI Taxonomy" id="271217"/>
    <lineage>
        <taxon>Eukaryota</taxon>
        <taxon>Metazoa</taxon>
        <taxon>Ecdysozoa</taxon>
        <taxon>Arthropoda</taxon>
        <taxon>Hexapoda</taxon>
        <taxon>Insecta</taxon>
        <taxon>Pterygota</taxon>
        <taxon>Neoptera</taxon>
        <taxon>Endopterygota</taxon>
        <taxon>Lepidoptera</taxon>
        <taxon>Glossata</taxon>
        <taxon>Ditrysia</taxon>
        <taxon>Noctuoidea</taxon>
        <taxon>Noctuidae</taxon>
        <taxon>Noctuinae</taxon>
        <taxon>Hadenini</taxon>
        <taxon>Mythimna</taxon>
    </lineage>
</organism>
<keyword evidence="2" id="KW-1015">Disulfide bond</keyword>
<evidence type="ECO:0000256" key="2">
    <source>
        <dbReference type="ARBA" id="ARBA00023157"/>
    </source>
</evidence>
<dbReference type="Gene3D" id="2.10.90.10">
    <property type="entry name" value="Cystine-knot cytokines"/>
    <property type="match status" value="1"/>
</dbReference>
<keyword evidence="7" id="KW-1185">Reference proteome</keyword>
<name>A0AAD8DX09_MYTSE</name>
<evidence type="ECO:0000256" key="3">
    <source>
        <dbReference type="ARBA" id="ARBA00023180"/>
    </source>
</evidence>
<reference evidence="6" key="1">
    <citation type="submission" date="2023-03" db="EMBL/GenBank/DDBJ databases">
        <title>Chromosome-level genomes of two armyworms, Mythimna separata and Mythimna loreyi, provide insights into the biosynthesis and reception of sex pheromones.</title>
        <authorList>
            <person name="Zhao H."/>
        </authorList>
    </citation>
    <scope>NUCLEOTIDE SEQUENCE</scope>
    <source>
        <strain evidence="6">BeijingLab</strain>
        <tissue evidence="6">Pupa</tissue>
    </source>
</reference>
<dbReference type="InterPro" id="IPR029034">
    <property type="entry name" value="Cystine-knot_cytokine"/>
</dbReference>
<dbReference type="InterPro" id="IPR052444">
    <property type="entry name" value="Spz/Toll_ligand-like"/>
</dbReference>
<gene>
    <name evidence="6" type="ORF">PYW07_001488</name>
</gene>
<evidence type="ECO:0000259" key="5">
    <source>
        <dbReference type="Pfam" id="PF16077"/>
    </source>
</evidence>